<accession>A0A7Y9H6D4</accession>
<evidence type="ECO:0000259" key="2">
    <source>
        <dbReference type="Pfam" id="PF01882"/>
    </source>
</evidence>
<evidence type="ECO:0000313" key="4">
    <source>
        <dbReference type="Proteomes" id="UP000549911"/>
    </source>
</evidence>
<keyword evidence="1" id="KW-0472">Membrane</keyword>
<dbReference type="InterPro" id="IPR002881">
    <property type="entry name" value="DUF58"/>
</dbReference>
<evidence type="ECO:0000313" key="3">
    <source>
        <dbReference type="EMBL" id="NYE38735.1"/>
    </source>
</evidence>
<gene>
    <name evidence="3" type="ORF">F4692_003886</name>
</gene>
<organism evidence="3 4">
    <name type="scientific">Nocardioides cavernae</name>
    <dbReference type="NCBI Taxonomy" id="1921566"/>
    <lineage>
        <taxon>Bacteria</taxon>
        <taxon>Bacillati</taxon>
        <taxon>Actinomycetota</taxon>
        <taxon>Actinomycetes</taxon>
        <taxon>Propionibacteriales</taxon>
        <taxon>Nocardioidaceae</taxon>
        <taxon>Nocardioides</taxon>
    </lineage>
</organism>
<dbReference type="EMBL" id="JACCBW010000006">
    <property type="protein sequence ID" value="NYE38735.1"/>
    <property type="molecule type" value="Genomic_DNA"/>
</dbReference>
<dbReference type="RefSeq" id="WP_179621372.1">
    <property type="nucleotide sequence ID" value="NZ_JACCBW010000006.1"/>
</dbReference>
<feature type="transmembrane region" description="Helical" evidence="1">
    <location>
        <begin position="20"/>
        <end position="37"/>
    </location>
</feature>
<dbReference type="PANTHER" id="PTHR34351">
    <property type="entry name" value="SLR1927 PROTEIN-RELATED"/>
    <property type="match status" value="1"/>
</dbReference>
<dbReference type="Pfam" id="PF01882">
    <property type="entry name" value="DUF58"/>
    <property type="match status" value="1"/>
</dbReference>
<dbReference type="AlphaFoldDB" id="A0A7Y9H6D4"/>
<evidence type="ECO:0000256" key="1">
    <source>
        <dbReference type="SAM" id="Phobius"/>
    </source>
</evidence>
<feature type="domain" description="DUF58" evidence="2">
    <location>
        <begin position="206"/>
        <end position="275"/>
    </location>
</feature>
<proteinExistence type="predicted"/>
<protein>
    <recommendedName>
        <fullName evidence="2">DUF58 domain-containing protein</fullName>
    </recommendedName>
</protein>
<feature type="transmembrane region" description="Helical" evidence="1">
    <location>
        <begin position="44"/>
        <end position="63"/>
    </location>
</feature>
<keyword evidence="1" id="KW-1133">Transmembrane helix</keyword>
<comment type="caution">
    <text evidence="3">The sequence shown here is derived from an EMBL/GenBank/DDBJ whole genome shotgun (WGS) entry which is preliminary data.</text>
</comment>
<sequence>MTGRPGVVSRLAAPLRILTPVGRATLVLGLVVVALASQLHWQEFTQLGVVALALVALALLWQLPPARPTAELTLHPTRTTVGGEPAAVTVRVDGGAMPLLFPEITIPVGERSVSVRLPFLAPFAHHVETVTLPDLPRGAHAVGPVLYDRSDPLGMVARQLVVGPRRELLVAPRVTDLSVLASGLTNDLDGAASQQLSMSDLAFHALREYVPGDDLRHVHWRSSAKAGELLVRQYHETRHGHVTILLDDARTSHATPQDFELAVAIALSIALRAARDDLDTYVAFGPHVVRGRNLVELTDAACRVVRGPDHYVVLAATAAESVGASGLVVHVTGERRDAAALEAAAQSFGRGAERIVVRAATAADPDVRVGESVREVVVPDLALLDALLSQDRR</sequence>
<name>A0A7Y9H6D4_9ACTN</name>
<reference evidence="3 4" key="1">
    <citation type="submission" date="2020-07" db="EMBL/GenBank/DDBJ databases">
        <authorList>
            <person name="Partida-Martinez L."/>
            <person name="Huntemann M."/>
            <person name="Clum A."/>
            <person name="Wang J."/>
            <person name="Palaniappan K."/>
            <person name="Ritter S."/>
            <person name="Chen I.-M."/>
            <person name="Stamatis D."/>
            <person name="Reddy T."/>
            <person name="O'Malley R."/>
            <person name="Daum C."/>
            <person name="Shapiro N."/>
            <person name="Ivanova N."/>
            <person name="Kyrpides N."/>
            <person name="Woyke T."/>
        </authorList>
    </citation>
    <scope>NUCLEOTIDE SEQUENCE [LARGE SCALE GENOMIC DNA]</scope>
    <source>
        <strain evidence="3 4">AT2.17</strain>
    </source>
</reference>
<reference evidence="3 4" key="2">
    <citation type="submission" date="2020-08" db="EMBL/GenBank/DDBJ databases">
        <title>The Agave Microbiome: Exploring the role of microbial communities in plant adaptations to desert environments.</title>
        <authorList>
            <person name="Partida-Martinez L.P."/>
        </authorList>
    </citation>
    <scope>NUCLEOTIDE SEQUENCE [LARGE SCALE GENOMIC DNA]</scope>
    <source>
        <strain evidence="3 4">AT2.17</strain>
    </source>
</reference>
<keyword evidence="4" id="KW-1185">Reference proteome</keyword>
<dbReference type="PANTHER" id="PTHR34351:SF1">
    <property type="entry name" value="SLR1927 PROTEIN"/>
    <property type="match status" value="1"/>
</dbReference>
<keyword evidence="1" id="KW-0812">Transmembrane</keyword>
<dbReference type="Proteomes" id="UP000549911">
    <property type="component" value="Unassembled WGS sequence"/>
</dbReference>